<accession>A0A197JY24</accession>
<gene>
    <name evidence="2" type="ORF">K457DRAFT_19159</name>
</gene>
<feature type="chain" id="PRO_5008276391" description="Membrane anchor Opy2 N-terminal domain-containing protein" evidence="1">
    <location>
        <begin position="30"/>
        <end position="76"/>
    </location>
</feature>
<evidence type="ECO:0000313" key="2">
    <source>
        <dbReference type="EMBL" id="OAQ29346.1"/>
    </source>
</evidence>
<dbReference type="EMBL" id="KV442041">
    <property type="protein sequence ID" value="OAQ29346.1"/>
    <property type="molecule type" value="Genomic_DNA"/>
</dbReference>
<keyword evidence="3" id="KW-1185">Reference proteome</keyword>
<name>A0A197JY24_9FUNG</name>
<proteinExistence type="predicted"/>
<keyword evidence="1" id="KW-0732">Signal</keyword>
<feature type="signal peptide" evidence="1">
    <location>
        <begin position="1"/>
        <end position="29"/>
    </location>
</feature>
<reference evidence="2 3" key="1">
    <citation type="submission" date="2016-05" db="EMBL/GenBank/DDBJ databases">
        <title>Genome sequencing reveals origins of a unique bacterial endosymbiosis in the earliest lineages of terrestrial Fungi.</title>
        <authorList>
            <consortium name="DOE Joint Genome Institute"/>
            <person name="Uehling J."/>
            <person name="Gryganskyi A."/>
            <person name="Hameed K."/>
            <person name="Tschaplinski T."/>
            <person name="Misztal P."/>
            <person name="Wu S."/>
            <person name="Desiro A."/>
            <person name="Vande Pol N."/>
            <person name="Du Z.-Y."/>
            <person name="Zienkiewicz A."/>
            <person name="Zienkiewicz K."/>
            <person name="Morin E."/>
            <person name="Tisserant E."/>
            <person name="Splivallo R."/>
            <person name="Hainaut M."/>
            <person name="Henrissat B."/>
            <person name="Ohm R."/>
            <person name="Kuo A."/>
            <person name="Yan J."/>
            <person name="Lipzen A."/>
            <person name="Nolan M."/>
            <person name="Labutti K."/>
            <person name="Barry K."/>
            <person name="Goldstein A."/>
            <person name="Labbe J."/>
            <person name="Schadt C."/>
            <person name="Tuskan G."/>
            <person name="Grigoriev I."/>
            <person name="Martin F."/>
            <person name="Vilgalys R."/>
            <person name="Bonito G."/>
        </authorList>
    </citation>
    <scope>NUCLEOTIDE SEQUENCE [LARGE SCALE GENOMIC DNA]</scope>
    <source>
        <strain evidence="2 3">AG-77</strain>
    </source>
</reference>
<evidence type="ECO:0008006" key="4">
    <source>
        <dbReference type="Google" id="ProtNLM"/>
    </source>
</evidence>
<evidence type="ECO:0000256" key="1">
    <source>
        <dbReference type="SAM" id="SignalP"/>
    </source>
</evidence>
<evidence type="ECO:0000313" key="3">
    <source>
        <dbReference type="Proteomes" id="UP000078512"/>
    </source>
</evidence>
<organism evidence="2 3">
    <name type="scientific">Linnemannia elongata AG-77</name>
    <dbReference type="NCBI Taxonomy" id="1314771"/>
    <lineage>
        <taxon>Eukaryota</taxon>
        <taxon>Fungi</taxon>
        <taxon>Fungi incertae sedis</taxon>
        <taxon>Mucoromycota</taxon>
        <taxon>Mortierellomycotina</taxon>
        <taxon>Mortierellomycetes</taxon>
        <taxon>Mortierellales</taxon>
        <taxon>Mortierellaceae</taxon>
        <taxon>Linnemannia</taxon>
    </lineage>
</organism>
<dbReference type="Proteomes" id="UP000078512">
    <property type="component" value="Unassembled WGS sequence"/>
</dbReference>
<dbReference type="OrthoDB" id="2409586at2759"/>
<sequence>MVYTKTLRPLLFVAIAAVSVLLASTSVQAAPTTPAAMRCVVCDEWPICDYRLCQSGYYCEVNQCTCQTECHYGDIP</sequence>
<dbReference type="AlphaFoldDB" id="A0A197JY24"/>
<protein>
    <recommendedName>
        <fullName evidence="4">Membrane anchor Opy2 N-terminal domain-containing protein</fullName>
    </recommendedName>
</protein>